<dbReference type="STRING" id="1208324.P73_2517"/>
<dbReference type="SUPFAM" id="SSF48173">
    <property type="entry name" value="Cryptochrome/photolyase FAD-binding domain"/>
    <property type="match status" value="1"/>
</dbReference>
<organism evidence="8 9">
    <name type="scientific">Celeribacter indicus</name>
    <dbReference type="NCBI Taxonomy" id="1208324"/>
    <lineage>
        <taxon>Bacteria</taxon>
        <taxon>Pseudomonadati</taxon>
        <taxon>Pseudomonadota</taxon>
        <taxon>Alphaproteobacteria</taxon>
        <taxon>Rhodobacterales</taxon>
        <taxon>Roseobacteraceae</taxon>
        <taxon>Celeribacter</taxon>
    </lineage>
</organism>
<dbReference type="HOGENOM" id="CLU_010348_2_2_5"/>
<evidence type="ECO:0000256" key="2">
    <source>
        <dbReference type="ARBA" id="ARBA00022630"/>
    </source>
</evidence>
<feature type="site" description="Electron transfer via tryptophanyl radical" evidence="5">
    <location>
        <position position="377"/>
    </location>
</feature>
<dbReference type="Gene3D" id="3.40.50.620">
    <property type="entry name" value="HUPs"/>
    <property type="match status" value="1"/>
</dbReference>
<dbReference type="GO" id="GO:0003904">
    <property type="term" value="F:deoxyribodipyrimidine photo-lyase activity"/>
    <property type="evidence" value="ECO:0007669"/>
    <property type="project" value="TreeGrafter"/>
</dbReference>
<evidence type="ECO:0000313" key="9">
    <source>
        <dbReference type="Proteomes" id="UP000031521"/>
    </source>
</evidence>
<proteinExistence type="inferred from homology"/>
<comment type="cofactor">
    <cofactor evidence="1">
        <name>(6R)-5,10-methylene-5,6,7,8-tetrahydrofolate</name>
        <dbReference type="ChEBI" id="CHEBI:15636"/>
    </cofactor>
</comment>
<sequence>MTAIWWIRRDFRLSDNPALVAAAGAGQVIPVFIRDETVDALGAAPKFRLGLGLGRLIETIEDAGGRVILRTGAARDVLRDLLRETGALAVHWSRLYDGESVARDTAVKSALREAGVTACSHPGHLLFEPWCVTTRQGGYYKVYSPFWRAVRDIGVGPGVPKPALRWPSGWPDGDRLADWALGTAMRRGAEVVAGHCHVGEAAARGRLSVFLAQHVEDYGKLRDFPAEPACSGLSENLAYGEISARTVWHAGHRALEEGKAGAEAFLRELVWREFAWHLLYHEPGLPTESHRDGWEAFPWRTDDRLPEIAAWKRGRTGVPFVDAAMREMYVTGRMHNRARMIVASYLTKHLLVDWRVGRRWFEDCLVDWDPASNALGWQWVAGCGPDAAPYFRIFNPKTQAEKFDPEGSYLRRWIAEREASPTTTALSYFDAIPVRWAMAPDDAYPAPVVGLKEGRDRALAAYETVRGG</sequence>
<dbReference type="GO" id="GO:0009416">
    <property type="term" value="P:response to light stimulus"/>
    <property type="evidence" value="ECO:0007669"/>
    <property type="project" value="TreeGrafter"/>
</dbReference>
<evidence type="ECO:0000256" key="4">
    <source>
        <dbReference type="PIRSR" id="PIRSR602081-1"/>
    </source>
</evidence>
<feature type="domain" description="Photolyase/cryptochrome alpha/beta" evidence="7">
    <location>
        <begin position="1"/>
        <end position="126"/>
    </location>
</feature>
<dbReference type="PROSITE" id="PS51645">
    <property type="entry name" value="PHR_CRY_ALPHA_BETA"/>
    <property type="match status" value="1"/>
</dbReference>
<dbReference type="Gene3D" id="1.25.40.80">
    <property type="match status" value="1"/>
</dbReference>
<evidence type="ECO:0000256" key="6">
    <source>
        <dbReference type="RuleBase" id="RU004182"/>
    </source>
</evidence>
<comment type="similarity">
    <text evidence="6">Belongs to the DNA photolyase family.</text>
</comment>
<dbReference type="OrthoDB" id="9772484at2"/>
<dbReference type="Gene3D" id="1.10.579.10">
    <property type="entry name" value="DNA Cyclobutane Dipyrimidine Photolyase, subunit A, domain 3"/>
    <property type="match status" value="1"/>
</dbReference>
<dbReference type="KEGG" id="cid:P73_2517"/>
<dbReference type="AlphaFoldDB" id="A0A0B5E4F8"/>
<dbReference type="EMBL" id="CP004393">
    <property type="protein sequence ID" value="AJE47232.1"/>
    <property type="molecule type" value="Genomic_DNA"/>
</dbReference>
<feature type="site" description="Electron transfer via tryptophanyl radical" evidence="5">
    <location>
        <position position="354"/>
    </location>
</feature>
<dbReference type="InterPro" id="IPR036134">
    <property type="entry name" value="Crypto/Photolyase_FAD-like_sf"/>
</dbReference>
<evidence type="ECO:0000256" key="3">
    <source>
        <dbReference type="ARBA" id="ARBA00022827"/>
    </source>
</evidence>
<dbReference type="PANTHER" id="PTHR11455">
    <property type="entry name" value="CRYPTOCHROME"/>
    <property type="match status" value="1"/>
</dbReference>
<dbReference type="InterPro" id="IPR014729">
    <property type="entry name" value="Rossmann-like_a/b/a_fold"/>
</dbReference>
<keyword evidence="8" id="KW-0456">Lyase</keyword>
<dbReference type="PRINTS" id="PR00147">
    <property type="entry name" value="DNAPHOTLYASE"/>
</dbReference>
<evidence type="ECO:0000259" key="7">
    <source>
        <dbReference type="PROSITE" id="PS51645"/>
    </source>
</evidence>
<dbReference type="Pfam" id="PF00875">
    <property type="entry name" value="DNA_photolyase"/>
    <property type="match status" value="1"/>
</dbReference>
<name>A0A0B5E4F8_9RHOB</name>
<dbReference type="InterPro" id="IPR006050">
    <property type="entry name" value="DNA_photolyase_N"/>
</dbReference>
<comment type="cofactor">
    <cofactor evidence="4">
        <name>FAD</name>
        <dbReference type="ChEBI" id="CHEBI:57692"/>
    </cofactor>
    <text evidence="4">Binds 1 FAD per subunit.</text>
</comment>
<reference evidence="8 9" key="1">
    <citation type="journal article" date="2014" name="Int. J. Syst. Evol. Microbiol.">
        <title>Celeribacter indicus sp. nov., a polycyclic aromatic hydrocarbon-degrading bacterium from deep-sea sediment and reclassification of Huaishuia halophila as Celeribacter halophilus comb. nov.</title>
        <authorList>
            <person name="Lai Q."/>
            <person name="Cao J."/>
            <person name="Yuan J."/>
            <person name="Li F."/>
            <person name="Shao Z."/>
        </authorList>
    </citation>
    <scope>NUCLEOTIDE SEQUENCE [LARGE SCALE GENOMIC DNA]</scope>
    <source>
        <strain evidence="8">P73</strain>
    </source>
</reference>
<feature type="binding site" evidence="4">
    <location>
        <position position="265"/>
    </location>
    <ligand>
        <name>FAD</name>
        <dbReference type="ChEBI" id="CHEBI:57692"/>
    </ligand>
</feature>
<dbReference type="InterPro" id="IPR005101">
    <property type="entry name" value="Cryptochr/Photolyase_FAD-bd"/>
</dbReference>
<keyword evidence="3 4" id="KW-0274">FAD</keyword>
<accession>A0A0B5E4F8</accession>
<feature type="binding site" evidence="4">
    <location>
        <position position="218"/>
    </location>
    <ligand>
        <name>FAD</name>
        <dbReference type="ChEBI" id="CHEBI:57692"/>
    </ligand>
</feature>
<keyword evidence="6" id="KW-0157">Chromophore</keyword>
<dbReference type="Proteomes" id="UP000031521">
    <property type="component" value="Chromosome"/>
</dbReference>
<gene>
    <name evidence="8" type="ORF">P73_2517</name>
</gene>
<dbReference type="GO" id="GO:0003677">
    <property type="term" value="F:DNA binding"/>
    <property type="evidence" value="ECO:0007669"/>
    <property type="project" value="TreeGrafter"/>
</dbReference>
<dbReference type="SUPFAM" id="SSF52425">
    <property type="entry name" value="Cryptochrome/photolyase, N-terminal domain"/>
    <property type="match status" value="1"/>
</dbReference>
<dbReference type="InterPro" id="IPR036155">
    <property type="entry name" value="Crypto/Photolyase_N_sf"/>
</dbReference>
<dbReference type="RefSeq" id="WP_043869842.1">
    <property type="nucleotide sequence ID" value="NZ_CP004393.1"/>
</dbReference>
<keyword evidence="9" id="KW-1185">Reference proteome</keyword>
<dbReference type="Pfam" id="PF03441">
    <property type="entry name" value="FAD_binding_7"/>
    <property type="match status" value="1"/>
</dbReference>
<dbReference type="PANTHER" id="PTHR11455:SF9">
    <property type="entry name" value="CRYPTOCHROME CIRCADIAN CLOCK 5 ISOFORM X1"/>
    <property type="match status" value="1"/>
</dbReference>
<evidence type="ECO:0000256" key="5">
    <source>
        <dbReference type="PIRSR" id="PIRSR602081-2"/>
    </source>
</evidence>
<evidence type="ECO:0000256" key="1">
    <source>
        <dbReference type="ARBA" id="ARBA00001932"/>
    </source>
</evidence>
<dbReference type="GO" id="GO:0071949">
    <property type="term" value="F:FAD binding"/>
    <property type="evidence" value="ECO:0007669"/>
    <property type="project" value="TreeGrafter"/>
</dbReference>
<evidence type="ECO:0000313" key="8">
    <source>
        <dbReference type="EMBL" id="AJE47232.1"/>
    </source>
</evidence>
<feature type="binding site" evidence="4">
    <location>
        <begin position="367"/>
        <end position="369"/>
    </location>
    <ligand>
        <name>FAD</name>
        <dbReference type="ChEBI" id="CHEBI:57692"/>
    </ligand>
</feature>
<protein>
    <submittedName>
        <fullName evidence="8">Deoxyribodipyrimidine photo-lyase</fullName>
    </submittedName>
</protein>
<feature type="site" description="Electron transfer via tryptophanyl radical" evidence="5">
    <location>
        <position position="299"/>
    </location>
</feature>
<dbReference type="InterPro" id="IPR002081">
    <property type="entry name" value="Cryptochrome/DNA_photolyase_1"/>
</dbReference>
<keyword evidence="2 4" id="KW-0285">Flavoprotein</keyword>